<comment type="caution">
    <text evidence="2">The sequence shown here is derived from an EMBL/GenBank/DDBJ whole genome shotgun (WGS) entry which is preliminary data.</text>
</comment>
<reference evidence="2" key="1">
    <citation type="submission" date="2022-03" db="EMBL/GenBank/DDBJ databases">
        <authorList>
            <person name="Woo C.Y."/>
        </authorList>
    </citation>
    <scope>NUCLEOTIDE SEQUENCE</scope>
    <source>
        <strain evidence="2">CYS-02</strain>
    </source>
</reference>
<sequence>MHSAPSVTYPVGRSRWAGRLALALWLAGAGAAALWLLQPGAAGWRQALALAAVLAAGAAALQAWRTAPQGELHWDGRQWLWSRRGGPQQPGLVTVHLDLQRCLLLRLQILDGRVRWLWLEPSFQPGRWNDLRRAVYSRASRQAPADLRDRQAAARP</sequence>
<proteinExistence type="predicted"/>
<dbReference type="Proteomes" id="UP001139447">
    <property type="component" value="Unassembled WGS sequence"/>
</dbReference>
<organism evidence="2 3">
    <name type="scientific">Variovorax terrae</name>
    <dbReference type="NCBI Taxonomy" id="2923278"/>
    <lineage>
        <taxon>Bacteria</taxon>
        <taxon>Pseudomonadati</taxon>
        <taxon>Pseudomonadota</taxon>
        <taxon>Betaproteobacteria</taxon>
        <taxon>Burkholderiales</taxon>
        <taxon>Comamonadaceae</taxon>
        <taxon>Variovorax</taxon>
    </lineage>
</organism>
<keyword evidence="1" id="KW-1133">Transmembrane helix</keyword>
<accession>A0A9X2AQ87</accession>
<dbReference type="RefSeq" id="WP_243306896.1">
    <property type="nucleotide sequence ID" value="NZ_JALGBI010000001.1"/>
</dbReference>
<evidence type="ECO:0000313" key="3">
    <source>
        <dbReference type="Proteomes" id="UP001139447"/>
    </source>
</evidence>
<dbReference type="AlphaFoldDB" id="A0A9X2AQ87"/>
<protein>
    <submittedName>
        <fullName evidence="2">Uncharacterized protein</fullName>
    </submittedName>
</protein>
<gene>
    <name evidence="2" type="ORF">MMF98_13885</name>
</gene>
<dbReference type="EMBL" id="JALGBI010000001">
    <property type="protein sequence ID" value="MCJ0764302.1"/>
    <property type="molecule type" value="Genomic_DNA"/>
</dbReference>
<keyword evidence="3" id="KW-1185">Reference proteome</keyword>
<feature type="transmembrane region" description="Helical" evidence="1">
    <location>
        <begin position="20"/>
        <end position="37"/>
    </location>
</feature>
<keyword evidence="1" id="KW-0472">Membrane</keyword>
<evidence type="ECO:0000313" key="2">
    <source>
        <dbReference type="EMBL" id="MCJ0764302.1"/>
    </source>
</evidence>
<evidence type="ECO:0000256" key="1">
    <source>
        <dbReference type="SAM" id="Phobius"/>
    </source>
</evidence>
<keyword evidence="1" id="KW-0812">Transmembrane</keyword>
<name>A0A9X2AQ87_9BURK</name>